<keyword evidence="2" id="KW-0288">FMN</keyword>
<dbReference type="SUPFAM" id="SSF51679">
    <property type="entry name" value="Bacterial luciferase-like"/>
    <property type="match status" value="1"/>
</dbReference>
<dbReference type="GO" id="GO:0008726">
    <property type="term" value="F:alkanesulfonate monooxygenase activity"/>
    <property type="evidence" value="ECO:0007669"/>
    <property type="project" value="TreeGrafter"/>
</dbReference>
<reference evidence="6" key="1">
    <citation type="submission" date="2018-05" db="EMBL/GenBank/DDBJ databases">
        <authorList>
            <person name="Lanie J.A."/>
            <person name="Ng W.-L."/>
            <person name="Kazmierczak K.M."/>
            <person name="Andrzejewski T.M."/>
            <person name="Davidsen T.M."/>
            <person name="Wayne K.J."/>
            <person name="Tettelin H."/>
            <person name="Glass J.I."/>
            <person name="Rusch D."/>
            <person name="Podicherti R."/>
            <person name="Tsui H.-C.T."/>
            <person name="Winkler M.E."/>
        </authorList>
    </citation>
    <scope>NUCLEOTIDE SEQUENCE</scope>
</reference>
<sequence>MLGTLAWITTISFFGAHHSLTKKEKENVMTIGIGLGLSTYTFSSAEGYWRWVKRCDEAGVDSLWQTDRLISSEPFLECMSVMAGLAGATRKIKFGMNVASMGLRDPLQTAKQCATIDYLSSGRLLPAFGLGSNRSRDFVASGTSTKARGQRMNEALEIMNRLWTEDEVTFTGRHFQYDKASIMPRPVQTRLPLWIGGSSDAAIERTAKYGTGWQASFETPEEAGVVVDKILLAATRQGRSIDQDHFSVGFGVRFGSWDEEPVKKVAADFEKRTGKEACRGFVVGGADEILEHIQAYADHRVSKFILRPVGSGDAEMQDQTEQIIEGVLSKSSHLREHY</sequence>
<dbReference type="Pfam" id="PF00296">
    <property type="entry name" value="Bac_luciferase"/>
    <property type="match status" value="1"/>
</dbReference>
<organism evidence="6">
    <name type="scientific">marine metagenome</name>
    <dbReference type="NCBI Taxonomy" id="408172"/>
    <lineage>
        <taxon>unclassified sequences</taxon>
        <taxon>metagenomes</taxon>
        <taxon>ecological metagenomes</taxon>
    </lineage>
</organism>
<evidence type="ECO:0000256" key="3">
    <source>
        <dbReference type="ARBA" id="ARBA00023002"/>
    </source>
</evidence>
<dbReference type="AlphaFoldDB" id="A0A382CB52"/>
<keyword evidence="3" id="KW-0560">Oxidoreductase</keyword>
<keyword evidence="4" id="KW-0503">Monooxygenase</keyword>
<evidence type="ECO:0000259" key="5">
    <source>
        <dbReference type="Pfam" id="PF00296"/>
    </source>
</evidence>
<evidence type="ECO:0000256" key="1">
    <source>
        <dbReference type="ARBA" id="ARBA00022630"/>
    </source>
</evidence>
<name>A0A382CB52_9ZZZZ</name>
<dbReference type="InterPro" id="IPR050172">
    <property type="entry name" value="SsuD_RutA_monooxygenase"/>
</dbReference>
<dbReference type="InterPro" id="IPR011251">
    <property type="entry name" value="Luciferase-like_dom"/>
</dbReference>
<dbReference type="PANTHER" id="PTHR42847">
    <property type="entry name" value="ALKANESULFONATE MONOOXYGENASE"/>
    <property type="match status" value="1"/>
</dbReference>
<accession>A0A382CB52</accession>
<evidence type="ECO:0000256" key="2">
    <source>
        <dbReference type="ARBA" id="ARBA00022643"/>
    </source>
</evidence>
<keyword evidence="1" id="KW-0285">Flavoprotein</keyword>
<gene>
    <name evidence="6" type="ORF">METZ01_LOCUS175347</name>
</gene>
<dbReference type="InterPro" id="IPR036661">
    <property type="entry name" value="Luciferase-like_sf"/>
</dbReference>
<dbReference type="Gene3D" id="3.20.20.30">
    <property type="entry name" value="Luciferase-like domain"/>
    <property type="match status" value="1"/>
</dbReference>
<evidence type="ECO:0000256" key="4">
    <source>
        <dbReference type="ARBA" id="ARBA00023033"/>
    </source>
</evidence>
<feature type="domain" description="Luciferase-like" evidence="5">
    <location>
        <begin position="49"/>
        <end position="260"/>
    </location>
</feature>
<protein>
    <recommendedName>
        <fullName evidence="5">Luciferase-like domain-containing protein</fullName>
    </recommendedName>
</protein>
<dbReference type="PANTHER" id="PTHR42847:SF4">
    <property type="entry name" value="ALKANESULFONATE MONOOXYGENASE-RELATED"/>
    <property type="match status" value="1"/>
</dbReference>
<evidence type="ECO:0000313" key="6">
    <source>
        <dbReference type="EMBL" id="SVB22493.1"/>
    </source>
</evidence>
<proteinExistence type="predicted"/>
<dbReference type="GO" id="GO:0046306">
    <property type="term" value="P:alkanesulfonate catabolic process"/>
    <property type="evidence" value="ECO:0007669"/>
    <property type="project" value="TreeGrafter"/>
</dbReference>
<dbReference type="EMBL" id="UINC01033346">
    <property type="protein sequence ID" value="SVB22493.1"/>
    <property type="molecule type" value="Genomic_DNA"/>
</dbReference>